<evidence type="ECO:0000313" key="6">
    <source>
        <dbReference type="Proteomes" id="UP000264294"/>
    </source>
</evidence>
<accession>A0ABX9KNL9</accession>
<sequence>MGSLVIIAFEMHLLDMISILEVTFVSEENEFDSHETLHSAALDPSSIGPTLPPVPPFQLPTGPTGATGSTGATGPTGPTGSGNTGITGPTGSTGPTGPTGGTGITGPTGATGPTGPLINLNFRAENNATQNYTTANVVQPVSFANVIFNNGGGYSSVTNSFTAPISGIYLFTTGILFAPSVLPVDIYIDITRNSNLIASNTETSNDLTLSLPIINLTTIINLVAGDVVVVRFASTHTGIVLADPSTFFSGTLLP</sequence>
<keyword evidence="6" id="KW-1185">Reference proteome</keyword>
<comment type="caution">
    <text evidence="5">The sequence shown here is derived from an EMBL/GenBank/DDBJ whole genome shotgun (WGS) entry which is preliminary data.</text>
</comment>
<dbReference type="PANTHER" id="PTHR15427">
    <property type="entry name" value="EMILIN ELASTIN MICROFIBRIL INTERFACE-LOCATED PROTEIN ELASTIN MICROFIBRIL INTERFACER"/>
    <property type="match status" value="1"/>
</dbReference>
<feature type="compositionally biased region" description="Low complexity" evidence="3">
    <location>
        <begin position="107"/>
        <end position="116"/>
    </location>
</feature>
<evidence type="ECO:0000256" key="1">
    <source>
        <dbReference type="ARBA" id="ARBA00004613"/>
    </source>
</evidence>
<reference evidence="5 6" key="1">
    <citation type="submission" date="2018-08" db="EMBL/GenBank/DDBJ databases">
        <title>Bacillus clarus sp. nov. strain PS00077A.</title>
        <authorList>
            <person name="Mendez Acevedo M."/>
            <person name="Carroll L."/>
            <person name="Mukherjee M."/>
            <person name="Wiedmann M."/>
            <person name="Kovac J."/>
        </authorList>
    </citation>
    <scope>NUCLEOTIDE SEQUENCE [LARGE SCALE GENOMIC DNA]</scope>
    <source>
        <strain evidence="5 6">PS00077A</strain>
    </source>
</reference>
<dbReference type="InterPro" id="IPR008983">
    <property type="entry name" value="Tumour_necrosis_fac-like_dom"/>
</dbReference>
<evidence type="ECO:0000313" key="5">
    <source>
        <dbReference type="EMBL" id="RFT62695.1"/>
    </source>
</evidence>
<dbReference type="PROSITE" id="PS50871">
    <property type="entry name" value="C1Q"/>
    <property type="match status" value="1"/>
</dbReference>
<evidence type="ECO:0000259" key="4">
    <source>
        <dbReference type="PROSITE" id="PS50871"/>
    </source>
</evidence>
<dbReference type="NCBIfam" id="TIGR03720">
    <property type="entry name" value="exospor_lead"/>
    <property type="match status" value="1"/>
</dbReference>
<comment type="subcellular location">
    <subcellularLocation>
        <location evidence="1">Secreted</location>
    </subcellularLocation>
</comment>
<dbReference type="EMBL" id="QVOD01000062">
    <property type="protein sequence ID" value="RFT62695.1"/>
    <property type="molecule type" value="Genomic_DNA"/>
</dbReference>
<keyword evidence="2" id="KW-0964">Secreted</keyword>
<feature type="compositionally biased region" description="Low complexity" evidence="3">
    <location>
        <begin position="59"/>
        <end position="76"/>
    </location>
</feature>
<feature type="region of interest" description="Disordered" evidence="3">
    <location>
        <begin position="35"/>
        <end position="119"/>
    </location>
</feature>
<feature type="compositionally biased region" description="Low complexity" evidence="3">
    <location>
        <begin position="86"/>
        <end position="96"/>
    </location>
</feature>
<dbReference type="Gene3D" id="2.60.120.40">
    <property type="match status" value="1"/>
</dbReference>
<protein>
    <submittedName>
        <fullName evidence="5">Exosporium leader peptide-containing protein</fullName>
    </submittedName>
</protein>
<evidence type="ECO:0000256" key="2">
    <source>
        <dbReference type="ARBA" id="ARBA00022525"/>
    </source>
</evidence>
<feature type="domain" description="C1q" evidence="4">
    <location>
        <begin position="113"/>
        <end position="254"/>
    </location>
</feature>
<name>A0ABX9KNL9_9BACI</name>
<dbReference type="PANTHER" id="PTHR15427:SF33">
    <property type="entry name" value="COLLAGEN IV NC1 DOMAIN-CONTAINING PROTEIN"/>
    <property type="match status" value="1"/>
</dbReference>
<feature type="compositionally biased region" description="Gly residues" evidence="3">
    <location>
        <begin position="97"/>
        <end position="106"/>
    </location>
</feature>
<dbReference type="InterPro" id="IPR021201">
    <property type="entry name" value="Leader_pep_exosporium"/>
</dbReference>
<gene>
    <name evidence="5" type="ORF">D0U04_27275</name>
</gene>
<dbReference type="Proteomes" id="UP000264294">
    <property type="component" value="Unassembled WGS sequence"/>
</dbReference>
<proteinExistence type="predicted"/>
<dbReference type="Pfam" id="PF00386">
    <property type="entry name" value="C1q"/>
    <property type="match status" value="1"/>
</dbReference>
<dbReference type="SUPFAM" id="SSF49842">
    <property type="entry name" value="TNF-like"/>
    <property type="match status" value="1"/>
</dbReference>
<evidence type="ECO:0000256" key="3">
    <source>
        <dbReference type="SAM" id="MobiDB-lite"/>
    </source>
</evidence>
<organism evidence="5 6">
    <name type="scientific">Bacillus clarus</name>
    <dbReference type="NCBI Taxonomy" id="2338372"/>
    <lineage>
        <taxon>Bacteria</taxon>
        <taxon>Bacillati</taxon>
        <taxon>Bacillota</taxon>
        <taxon>Bacilli</taxon>
        <taxon>Bacillales</taxon>
        <taxon>Bacillaceae</taxon>
        <taxon>Bacillus</taxon>
        <taxon>Bacillus cereus group</taxon>
    </lineage>
</organism>
<dbReference type="InterPro" id="IPR050392">
    <property type="entry name" value="Collagen/C1q_domain"/>
</dbReference>
<dbReference type="InterPro" id="IPR001073">
    <property type="entry name" value="C1q_dom"/>
</dbReference>